<gene>
    <name evidence="1" type="ORF">IC614_07195</name>
</gene>
<dbReference type="KEGG" id="sflv:IC614_07195"/>
<dbReference type="EMBL" id="CP065592">
    <property type="protein sequence ID" value="QPQ54155.1"/>
    <property type="molecule type" value="Genomic_DNA"/>
</dbReference>
<sequence>MGYLERYRAGDHEAVWNELRHIGIGTDDALAQEAEAVADLLMSRARANLERIAAGLKELGYAFEPPAPSSQIDPAIMQSAKDAQAQTAAMLANLDKMGLPADSMAMMGDMAQYLQAMVERASQPLPAFPGIPGPGFKGVQRPLGDNGISVRHVKQFERKVHKLPLALGAFWKTIGHADFEGALPGHDTASWQPFFVLPCLGLVEEYEEYVEDNGSGDDFTVELVANPEDDDYPLGVSLTPGADAKFENGEWFVDHLRRATRSASFLALARADMPPGIAAIADAWEPF</sequence>
<reference evidence="1 2" key="1">
    <citation type="submission" date="2020-11" db="EMBL/GenBank/DDBJ databases">
        <title>Genome seq and assembly of Sphingosinicella sp.</title>
        <authorList>
            <person name="Chhetri G."/>
        </authorList>
    </citation>
    <scope>NUCLEOTIDE SEQUENCE [LARGE SCALE GENOMIC DNA]</scope>
    <source>
        <strain evidence="1 2">UDD2</strain>
    </source>
</reference>
<organism evidence="1 2">
    <name type="scientific">Allosphingosinicella flava</name>
    <dbReference type="NCBI Taxonomy" id="2771430"/>
    <lineage>
        <taxon>Bacteria</taxon>
        <taxon>Pseudomonadati</taxon>
        <taxon>Pseudomonadota</taxon>
        <taxon>Alphaproteobacteria</taxon>
        <taxon>Sphingomonadales</taxon>
        <taxon>Sphingomonadaceae</taxon>
        <taxon>Allosphingosinicella</taxon>
    </lineage>
</organism>
<name>A0A7T2GHV6_9SPHN</name>
<keyword evidence="2" id="KW-1185">Reference proteome</keyword>
<dbReference type="AlphaFoldDB" id="A0A7T2GHV6"/>
<protein>
    <submittedName>
        <fullName evidence="1">Uncharacterized protein</fullName>
    </submittedName>
</protein>
<dbReference type="Proteomes" id="UP000594873">
    <property type="component" value="Chromosome"/>
</dbReference>
<evidence type="ECO:0000313" key="2">
    <source>
        <dbReference type="Proteomes" id="UP000594873"/>
    </source>
</evidence>
<accession>A0A7T2GHV6</accession>
<dbReference type="RefSeq" id="WP_200970683.1">
    <property type="nucleotide sequence ID" value="NZ_CP065592.1"/>
</dbReference>
<proteinExistence type="predicted"/>
<evidence type="ECO:0000313" key="1">
    <source>
        <dbReference type="EMBL" id="QPQ54155.1"/>
    </source>
</evidence>